<dbReference type="GO" id="GO:0009252">
    <property type="term" value="P:peptidoglycan biosynthetic process"/>
    <property type="evidence" value="ECO:0007669"/>
    <property type="project" value="UniProtKB-UniRule"/>
</dbReference>
<keyword evidence="21" id="KW-1185">Reference proteome</keyword>
<evidence type="ECO:0000256" key="12">
    <source>
        <dbReference type="ARBA" id="ARBA00022984"/>
    </source>
</evidence>
<dbReference type="InterPro" id="IPR016167">
    <property type="entry name" value="FAD-bd_PCMH_sub1"/>
</dbReference>
<dbReference type="GO" id="GO:0051301">
    <property type="term" value="P:cell division"/>
    <property type="evidence" value="ECO:0007669"/>
    <property type="project" value="UniProtKB-KW"/>
</dbReference>
<dbReference type="Gene3D" id="3.30.43.10">
    <property type="entry name" value="Uridine Diphospho-n-acetylenolpyruvylglucosamine Reductase, domain 2"/>
    <property type="match status" value="1"/>
</dbReference>
<dbReference type="EMBL" id="JAFLEQ010000008">
    <property type="protein sequence ID" value="MBN9643867.1"/>
    <property type="molecule type" value="Genomic_DNA"/>
</dbReference>
<keyword evidence="14 17" id="KW-0131">Cell cycle</keyword>
<comment type="similarity">
    <text evidence="5 17">Belongs to the MurB family.</text>
</comment>
<evidence type="ECO:0000256" key="7">
    <source>
        <dbReference type="ARBA" id="ARBA00022618"/>
    </source>
</evidence>
<gene>
    <name evidence="17" type="primary">murB</name>
    <name evidence="20" type="ORF">JZY06_04410</name>
</gene>
<dbReference type="Proteomes" id="UP000664332">
    <property type="component" value="Unassembled WGS sequence"/>
</dbReference>
<evidence type="ECO:0000256" key="9">
    <source>
        <dbReference type="ARBA" id="ARBA00022827"/>
    </source>
</evidence>
<dbReference type="Gene3D" id="3.30.465.10">
    <property type="match status" value="1"/>
</dbReference>
<keyword evidence="11 17" id="KW-0133">Cell shape</keyword>
<dbReference type="GO" id="GO:0008360">
    <property type="term" value="P:regulation of cell shape"/>
    <property type="evidence" value="ECO:0007669"/>
    <property type="project" value="UniProtKB-KW"/>
</dbReference>
<protein>
    <recommendedName>
        <fullName evidence="17">UDP-N-acetylenolpyruvoylglucosamine reductase</fullName>
        <ecNumber evidence="17">1.3.1.98</ecNumber>
    </recommendedName>
    <alternativeName>
        <fullName evidence="17">UDP-N-acetylmuramate dehydrogenase</fullName>
    </alternativeName>
</protein>
<comment type="cofactor">
    <cofactor evidence="1 17">
        <name>FAD</name>
        <dbReference type="ChEBI" id="CHEBI:57692"/>
    </cofactor>
</comment>
<reference evidence="20" key="1">
    <citation type="submission" date="2021-03" db="EMBL/GenBank/DDBJ databases">
        <authorList>
            <person name="Sun Q."/>
        </authorList>
    </citation>
    <scope>NUCLEOTIDE SEQUENCE</scope>
    <source>
        <strain evidence="20">CCM 8862</strain>
    </source>
</reference>
<accession>A0A939IXP3</accession>
<dbReference type="SUPFAM" id="SSF56176">
    <property type="entry name" value="FAD-binding/transporter-associated domain-like"/>
    <property type="match status" value="1"/>
</dbReference>
<keyword evidence="8 17" id="KW-0285">Flavoprotein</keyword>
<evidence type="ECO:0000256" key="8">
    <source>
        <dbReference type="ARBA" id="ARBA00022630"/>
    </source>
</evidence>
<dbReference type="GO" id="GO:0008762">
    <property type="term" value="F:UDP-N-acetylmuramate dehydrogenase activity"/>
    <property type="evidence" value="ECO:0007669"/>
    <property type="project" value="UniProtKB-UniRule"/>
</dbReference>
<dbReference type="InterPro" id="IPR016169">
    <property type="entry name" value="FAD-bd_PCMH_sub2"/>
</dbReference>
<comment type="function">
    <text evidence="2 17">Cell wall formation.</text>
</comment>
<evidence type="ECO:0000256" key="15">
    <source>
        <dbReference type="ARBA" id="ARBA00023316"/>
    </source>
</evidence>
<evidence type="ECO:0000256" key="13">
    <source>
        <dbReference type="ARBA" id="ARBA00023002"/>
    </source>
</evidence>
<evidence type="ECO:0000256" key="14">
    <source>
        <dbReference type="ARBA" id="ARBA00023306"/>
    </source>
</evidence>
<dbReference type="RefSeq" id="WP_207118595.1">
    <property type="nucleotide sequence ID" value="NZ_JAFLEQ010000008.1"/>
</dbReference>
<sequence>MSHTPSPHSPATPVDTPAEIPPDKLEEALRTVGDLSFDPDFTFASATSLRCGGAPRLAVRCRTAEALATAVGLVDAAGKKCVVVGGGSNMVVADGELDVVAVIAADTGLHVDCASGTVIAGAGATWDDVVATAVGKGLGGIEALSGIPGSAGATPVQNVGAYGAEIADVLVSVELYDRENRTLSWVPAADLDLAYRYSNLKHTARGVVCAIELKLSTDGLSAPLRYGELARRLGAEKDPASTGAKTLRFPVAEVRQAVLDLRRGKGMVLDSGDHDTWSAGSFFTNPIVDEHVADLAADKVAALHGEKESSTMPRFAAPGGKVKLSAAWLIERAGYPKGYPGKGPATLSTKHTLALTNRGRATTADIAALAREIRDGVKARLGVELVPEPVWIGTGINDAQAS</sequence>
<comment type="catalytic activity">
    <reaction evidence="16 17">
        <text>UDP-N-acetyl-alpha-D-muramate + NADP(+) = UDP-N-acetyl-3-O-(1-carboxyvinyl)-alpha-D-glucosamine + NADPH + H(+)</text>
        <dbReference type="Rhea" id="RHEA:12248"/>
        <dbReference type="ChEBI" id="CHEBI:15378"/>
        <dbReference type="ChEBI" id="CHEBI:57783"/>
        <dbReference type="ChEBI" id="CHEBI:58349"/>
        <dbReference type="ChEBI" id="CHEBI:68483"/>
        <dbReference type="ChEBI" id="CHEBI:70757"/>
        <dbReference type="EC" id="1.3.1.98"/>
    </reaction>
</comment>
<keyword evidence="10 17" id="KW-0521">NADP</keyword>
<dbReference type="EC" id="1.3.1.98" evidence="17"/>
<evidence type="ECO:0000313" key="20">
    <source>
        <dbReference type="EMBL" id="MBN9643867.1"/>
    </source>
</evidence>
<dbReference type="Pfam" id="PF02873">
    <property type="entry name" value="MurB_C"/>
    <property type="match status" value="1"/>
</dbReference>
<evidence type="ECO:0000256" key="1">
    <source>
        <dbReference type="ARBA" id="ARBA00001974"/>
    </source>
</evidence>
<dbReference type="NCBIfam" id="NF010478">
    <property type="entry name" value="PRK13903.1"/>
    <property type="match status" value="1"/>
</dbReference>
<dbReference type="InterPro" id="IPR036635">
    <property type="entry name" value="MurB_C_sf"/>
</dbReference>
<feature type="region of interest" description="Disordered" evidence="18">
    <location>
        <begin position="1"/>
        <end position="20"/>
    </location>
</feature>
<evidence type="ECO:0000256" key="16">
    <source>
        <dbReference type="ARBA" id="ARBA00048914"/>
    </source>
</evidence>
<evidence type="ECO:0000256" key="5">
    <source>
        <dbReference type="ARBA" id="ARBA00010485"/>
    </source>
</evidence>
<feature type="active site" evidence="17">
    <location>
        <position position="196"/>
    </location>
</feature>
<dbReference type="PANTHER" id="PTHR21071">
    <property type="entry name" value="UDP-N-ACETYLENOLPYRUVOYLGLUCOSAMINE REDUCTASE"/>
    <property type="match status" value="1"/>
</dbReference>
<feature type="active site" description="Proton donor" evidence="17">
    <location>
        <position position="281"/>
    </location>
</feature>
<keyword evidence="12 17" id="KW-0573">Peptidoglycan synthesis</keyword>
<dbReference type="Pfam" id="PF01565">
    <property type="entry name" value="FAD_binding_4"/>
    <property type="match status" value="1"/>
</dbReference>
<feature type="active site" evidence="17">
    <location>
        <position position="388"/>
    </location>
</feature>
<comment type="subcellular location">
    <subcellularLocation>
        <location evidence="3 17">Cytoplasm</location>
    </subcellularLocation>
</comment>
<keyword evidence="6 17" id="KW-0963">Cytoplasm</keyword>
<dbReference type="PANTHER" id="PTHR21071:SF4">
    <property type="entry name" value="UDP-N-ACETYLENOLPYRUVOYLGLUCOSAMINE REDUCTASE"/>
    <property type="match status" value="1"/>
</dbReference>
<dbReference type="GO" id="GO:0071555">
    <property type="term" value="P:cell wall organization"/>
    <property type="evidence" value="ECO:0007669"/>
    <property type="project" value="UniProtKB-KW"/>
</dbReference>
<dbReference type="InterPro" id="IPR006094">
    <property type="entry name" value="Oxid_FAD_bind_N"/>
</dbReference>
<feature type="domain" description="FAD-binding PCMH-type" evidence="19">
    <location>
        <begin position="51"/>
        <end position="218"/>
    </location>
</feature>
<evidence type="ECO:0000256" key="2">
    <source>
        <dbReference type="ARBA" id="ARBA00003921"/>
    </source>
</evidence>
<evidence type="ECO:0000256" key="18">
    <source>
        <dbReference type="SAM" id="MobiDB-lite"/>
    </source>
</evidence>
<dbReference type="HAMAP" id="MF_00037">
    <property type="entry name" value="MurB"/>
    <property type="match status" value="1"/>
</dbReference>
<dbReference type="Gene3D" id="3.90.78.10">
    <property type="entry name" value="UDP-N-acetylenolpyruvoylglucosamine reductase, C-terminal domain"/>
    <property type="match status" value="1"/>
</dbReference>
<keyword evidence="7 17" id="KW-0132">Cell division</keyword>
<dbReference type="InterPro" id="IPR036318">
    <property type="entry name" value="FAD-bd_PCMH-like_sf"/>
</dbReference>
<evidence type="ECO:0000256" key="4">
    <source>
        <dbReference type="ARBA" id="ARBA00004752"/>
    </source>
</evidence>
<keyword evidence="13 17" id="KW-0560">Oxidoreductase</keyword>
<dbReference type="GO" id="GO:0071949">
    <property type="term" value="F:FAD binding"/>
    <property type="evidence" value="ECO:0007669"/>
    <property type="project" value="InterPro"/>
</dbReference>
<feature type="compositionally biased region" description="Low complexity" evidence="18">
    <location>
        <begin position="1"/>
        <end position="13"/>
    </location>
</feature>
<evidence type="ECO:0000256" key="11">
    <source>
        <dbReference type="ARBA" id="ARBA00022960"/>
    </source>
</evidence>
<comment type="caution">
    <text evidence="20">The sequence shown here is derived from an EMBL/GenBank/DDBJ whole genome shotgun (WGS) entry which is preliminary data.</text>
</comment>
<dbReference type="AlphaFoldDB" id="A0A939IXP3"/>
<evidence type="ECO:0000313" key="21">
    <source>
        <dbReference type="Proteomes" id="UP000664332"/>
    </source>
</evidence>
<proteinExistence type="inferred from homology"/>
<evidence type="ECO:0000259" key="19">
    <source>
        <dbReference type="PROSITE" id="PS51387"/>
    </source>
</evidence>
<name>A0A939IXP3_9CORY</name>
<evidence type="ECO:0000256" key="6">
    <source>
        <dbReference type="ARBA" id="ARBA00022490"/>
    </source>
</evidence>
<keyword evidence="9 17" id="KW-0274">FAD</keyword>
<evidence type="ECO:0000256" key="17">
    <source>
        <dbReference type="HAMAP-Rule" id="MF_00037"/>
    </source>
</evidence>
<evidence type="ECO:0000256" key="3">
    <source>
        <dbReference type="ARBA" id="ARBA00004496"/>
    </source>
</evidence>
<dbReference type="InterPro" id="IPR011601">
    <property type="entry name" value="MurB_C"/>
</dbReference>
<dbReference type="GO" id="GO:0005829">
    <property type="term" value="C:cytosol"/>
    <property type="evidence" value="ECO:0007669"/>
    <property type="project" value="TreeGrafter"/>
</dbReference>
<dbReference type="InterPro" id="IPR016166">
    <property type="entry name" value="FAD-bd_PCMH"/>
</dbReference>
<comment type="pathway">
    <text evidence="4 17">Cell wall biogenesis; peptidoglycan biosynthesis.</text>
</comment>
<keyword evidence="15 17" id="KW-0961">Cell wall biogenesis/degradation</keyword>
<dbReference type="InterPro" id="IPR003170">
    <property type="entry name" value="MurB"/>
</dbReference>
<organism evidence="20 21">
    <name type="scientific">Corynebacterium mendelii</name>
    <dbReference type="NCBI Taxonomy" id="2765362"/>
    <lineage>
        <taxon>Bacteria</taxon>
        <taxon>Bacillati</taxon>
        <taxon>Actinomycetota</taxon>
        <taxon>Actinomycetes</taxon>
        <taxon>Mycobacteriales</taxon>
        <taxon>Corynebacteriaceae</taxon>
        <taxon>Corynebacterium</taxon>
    </lineage>
</organism>
<evidence type="ECO:0000256" key="10">
    <source>
        <dbReference type="ARBA" id="ARBA00022857"/>
    </source>
</evidence>
<dbReference type="PROSITE" id="PS51387">
    <property type="entry name" value="FAD_PCMH"/>
    <property type="match status" value="1"/>
</dbReference>
<dbReference type="SUPFAM" id="SSF56194">
    <property type="entry name" value="Uridine diphospho-N-Acetylenolpyruvylglucosamine reductase, MurB, C-terminal domain"/>
    <property type="match status" value="1"/>
</dbReference>